<accession>A0A316AB33</accession>
<dbReference type="RefSeq" id="WP_158281309.1">
    <property type="nucleotide sequence ID" value="NZ_QGDT01000019.1"/>
</dbReference>
<organism evidence="1 2">
    <name type="scientific">Dyadobacter jejuensis</name>
    <dbReference type="NCBI Taxonomy" id="1082580"/>
    <lineage>
        <taxon>Bacteria</taxon>
        <taxon>Pseudomonadati</taxon>
        <taxon>Bacteroidota</taxon>
        <taxon>Cytophagia</taxon>
        <taxon>Cytophagales</taxon>
        <taxon>Spirosomataceae</taxon>
        <taxon>Dyadobacter</taxon>
    </lineage>
</organism>
<dbReference type="EMBL" id="QGDT01000019">
    <property type="protein sequence ID" value="PWJ54064.1"/>
    <property type="molecule type" value="Genomic_DNA"/>
</dbReference>
<dbReference type="AlphaFoldDB" id="A0A316AB33"/>
<evidence type="ECO:0000313" key="1">
    <source>
        <dbReference type="EMBL" id="PWJ54064.1"/>
    </source>
</evidence>
<evidence type="ECO:0000313" key="2">
    <source>
        <dbReference type="Proteomes" id="UP000245880"/>
    </source>
</evidence>
<dbReference type="OrthoDB" id="174931at2"/>
<protein>
    <submittedName>
        <fullName evidence="1">Uncharacterized protein DUF4380</fullName>
    </submittedName>
</protein>
<dbReference type="Pfam" id="PF14315">
    <property type="entry name" value="DUF4380"/>
    <property type="match status" value="1"/>
</dbReference>
<dbReference type="InterPro" id="IPR025488">
    <property type="entry name" value="DUF4380"/>
</dbReference>
<proteinExistence type="predicted"/>
<sequence>MHTNPDMLETAVHLYKGWEVHILENRWLKLCVLPALGGRLMQIELDGHEFLFVNKKLEGTMPNDDGLGENGSWLNFGGEKIWPAPQGWGATDLWPGPPDPVLDSGAYTVNEKSDNTPAALDLTSLYDDHTGLQIDKKIILAPNRSEITVQVTFNNRSETIREWSIWPVIQLNTPEDFMGGRYFVTCPVNPISDFLDGYKVMHGLVNNPQNGIDDQGNFLVEYQYLTGKVGLDTNANWVAFCDIKKGKVFVTTFEHQQDANYPEGTSVQIWTQGRGMIYSRNRVLEYSNDPEQNPPYLEVELLSPLYKMLPGEQAHFEYKMSMCSIPALQQIHAVHEYGVVAVPLRAALSKEGALTVVGSFGVFCHGIARLVFRDGAGEEIYISSQTFSWRADPLVGLSVALETTVSIPAEDVWASLEWYDQQENFIGALYKTKICKN</sequence>
<keyword evidence="2" id="KW-1185">Reference proteome</keyword>
<comment type="caution">
    <text evidence="1">The sequence shown here is derived from an EMBL/GenBank/DDBJ whole genome shotgun (WGS) entry which is preliminary data.</text>
</comment>
<name>A0A316AB33_9BACT</name>
<dbReference type="Proteomes" id="UP000245880">
    <property type="component" value="Unassembled WGS sequence"/>
</dbReference>
<gene>
    <name evidence="1" type="ORF">CLV98_1197</name>
</gene>
<reference evidence="1 2" key="1">
    <citation type="submission" date="2018-03" db="EMBL/GenBank/DDBJ databases">
        <title>Genomic Encyclopedia of Archaeal and Bacterial Type Strains, Phase II (KMG-II): from individual species to whole genera.</title>
        <authorList>
            <person name="Goeker M."/>
        </authorList>
    </citation>
    <scope>NUCLEOTIDE SEQUENCE [LARGE SCALE GENOMIC DNA]</scope>
    <source>
        <strain evidence="1 2">DSM 100346</strain>
    </source>
</reference>